<keyword evidence="2 3" id="KW-0067">ATP-binding</keyword>
<feature type="region of interest" description="Disordered" evidence="4">
    <location>
        <begin position="887"/>
        <end position="907"/>
    </location>
</feature>
<feature type="binding site" evidence="3">
    <location>
        <begin position="654"/>
        <end position="661"/>
    </location>
    <ligand>
        <name>ATP</name>
        <dbReference type="ChEBI" id="CHEBI:30616"/>
    </ligand>
</feature>
<dbReference type="Gene3D" id="3.40.50.300">
    <property type="entry name" value="P-loop containing nucleotide triphosphate hydrolases"/>
    <property type="match status" value="3"/>
</dbReference>
<dbReference type="CDD" id="cd01127">
    <property type="entry name" value="TrwB_TraG_TraD_VirD4"/>
    <property type="match status" value="1"/>
</dbReference>
<dbReference type="InterPro" id="IPR027417">
    <property type="entry name" value="P-loop_NTPase"/>
</dbReference>
<organism evidence="7 8">
    <name type="scientific">Dermabacter jinjuensis</name>
    <dbReference type="NCBI Taxonomy" id="1667168"/>
    <lineage>
        <taxon>Bacteria</taxon>
        <taxon>Bacillati</taxon>
        <taxon>Actinomycetota</taxon>
        <taxon>Actinomycetes</taxon>
        <taxon>Micrococcales</taxon>
        <taxon>Dermabacteraceae</taxon>
        <taxon>Dermabacter</taxon>
    </lineage>
</organism>
<feature type="domain" description="FtsK" evidence="6">
    <location>
        <begin position="636"/>
        <end position="823"/>
    </location>
</feature>
<dbReference type="PANTHER" id="PTHR22683:SF1">
    <property type="entry name" value="TYPE VII SECRETION SYSTEM PROTEIN ESSC"/>
    <property type="match status" value="1"/>
</dbReference>
<name>A0ABN5DM37_9MICO</name>
<dbReference type="PROSITE" id="PS50901">
    <property type="entry name" value="FTSK"/>
    <property type="match status" value="1"/>
</dbReference>
<dbReference type="SMART" id="SM00382">
    <property type="entry name" value="AAA"/>
    <property type="match status" value="2"/>
</dbReference>
<dbReference type="Proteomes" id="UP000815698">
    <property type="component" value="Chromosome"/>
</dbReference>
<feature type="transmembrane region" description="Helical" evidence="5">
    <location>
        <begin position="234"/>
        <end position="252"/>
    </location>
</feature>
<sequence length="1383" mass="147762">MTLLVEVCAPSQPPVVLEIAADATVTTGELTERLRHHLGLEGDGYTLRIARGSTQGVPGTLFASEVSLHTSGLVSGMTLELVRTPGARPELRRSVPSSWELVVESEGVERVCALDVGLSSLGSSSTCRLTLEGGGVSSTHAYIEAGIDVWIHPAQGAVIAREGEGEAASIRLAPGSYAQVGPWRVRARHRPGAEVVVDDAPARAYLPPSRIELTQAEVEIALPRVPRRGSSPPVPFVSLFLPLMLAGVMYALTRSTFVIVFAIAMPAMALAHYWSQRARVRREWVGAVREFDAALDEARAEVHGVHETEKARLEAMLPSARAILQWDSPKTGDLWALRDEHSDFMVLRLGTGRISSSVSFKGEAGAEGPRALRGELDILREQGSTVIAPVTISLREIRGLGITGEGRMSLARALAVQLGGRHSPSDVRLALVSSPAANASARNLAWLPHVRRAGAGGVVVLETDESVAEWAARRMPGAVEDITEANVVIVAFEPTTAQLTSLAILAEAWEAHDEIGPRLIVTSGDSSHVPGVCAALVETLACGAVLWHRGRTAPVTLESLEGVGDQAILPWARRLAPLVDARKREGSSEAIPASVSLLEVNGTERHHIRDRIARAWHVSDHARTLTLDALVGYGETGPLTIPLRTWGPHALVAGTTGSGKSEFLQSWVLGLALRYSPRRLTFLFVDYKGGAALGECARLPHCTGLVTDLSPGLVTRALTSLKAELRYREELLARIGAKDSDEYAESGGTDLPAFVIVVDEFAALRDNYPEFLDGLIDIAQRGRSLGIHLILATQRPAGIVSERLRANVSLRIALRLSDAADSIDVIGSKAAAQISLDTPGRAVVSAVGAGLQREVQMAYSGSRGESDRSSRLAVTPVPVMNIEGVPRDWDAEPKRSTATPTRGHTRERTEARLIVDEAIGEWSRTGARVRSPWLPPLEDDYAGEGLAKEWGLPAPFALLDDPARQRRAVARVGEPGSVCGVYGASGTGRSTSIVSIVRSTRTVEYRPRVFVIDSASRGLNVLIDESHAVAYVRGDDTASVLRMLRHLARTETPSRASMLVIDSFADLCHEAHPSDREDMLSLLGALARTARARKLTLVIGATGPSELPRSLETSCTERIIHRLSRSEDYALCGPAVRLTDAAPVGRASIGGLEAHVALFDEPCAREERDRSACLEAFTLSRRLLDVREARELVRDPWRGFVGFSHTDGTPVSLPLTTGGLVLGGTAHERLALLESLAHLANDREVLRVPARASSDAEHPRYLLERAKGMGAAAFVLLEDIKALESDGGGPELGSAIRGALGAGACIYGGLEGGSFSRLGSVGAALAQSGCGIVLGASETDVFTVFGRTPPRTRWASTLDVAWLVEGHDCRLIVPSLVARSCAA</sequence>
<gene>
    <name evidence="7" type="ORF">COP05_03295</name>
</gene>
<keyword evidence="5" id="KW-0812">Transmembrane</keyword>
<dbReference type="SUPFAM" id="SSF52540">
    <property type="entry name" value="P-loop containing nucleoside triphosphate hydrolases"/>
    <property type="match status" value="2"/>
</dbReference>
<reference evidence="7 8" key="1">
    <citation type="journal article" date="2016" name="Int. J. Syst. Evol. Microbiol.">
        <title>Dermabacter jinjuensis sp. nov., a novel species of the genus Dermabacter isolated from a clinical specimen.</title>
        <authorList>
            <person name="Park Y.K."/>
            <person name="Lee K.M."/>
            <person name="Lee W.K."/>
            <person name="Cho M.J."/>
            <person name="Lee H.S."/>
            <person name="Cho Y.G."/>
            <person name="Lee Y.C."/>
            <person name="Lee W.K."/>
            <person name="Seong W.K."/>
            <person name="Hwang K.J."/>
        </authorList>
    </citation>
    <scope>NUCLEOTIDE SEQUENCE [LARGE SCALE GENOMIC DNA]</scope>
    <source>
        <strain evidence="7 8">32T</strain>
    </source>
</reference>
<protein>
    <recommendedName>
        <fullName evidence="6">FtsK domain-containing protein</fullName>
    </recommendedName>
</protein>
<evidence type="ECO:0000256" key="5">
    <source>
        <dbReference type="SAM" id="Phobius"/>
    </source>
</evidence>
<evidence type="ECO:0000313" key="8">
    <source>
        <dbReference type="Proteomes" id="UP000815698"/>
    </source>
</evidence>
<evidence type="ECO:0000256" key="3">
    <source>
        <dbReference type="PROSITE-ProRule" id="PRU00289"/>
    </source>
</evidence>
<dbReference type="RefSeq" id="WP_096882676.1">
    <property type="nucleotide sequence ID" value="NZ_CP023482.1"/>
</dbReference>
<feature type="transmembrane region" description="Helical" evidence="5">
    <location>
        <begin position="257"/>
        <end position="274"/>
    </location>
</feature>
<evidence type="ECO:0000256" key="1">
    <source>
        <dbReference type="ARBA" id="ARBA00022741"/>
    </source>
</evidence>
<proteinExistence type="predicted"/>
<dbReference type="InterPro" id="IPR050206">
    <property type="entry name" value="FtsK/SpoIIIE/SftA"/>
</dbReference>
<evidence type="ECO:0000313" key="7">
    <source>
        <dbReference type="EMBL" id="ATH96226.1"/>
    </source>
</evidence>
<dbReference type="InterPro" id="IPR002543">
    <property type="entry name" value="FtsK_dom"/>
</dbReference>
<dbReference type="PANTHER" id="PTHR22683">
    <property type="entry name" value="SPORULATION PROTEIN RELATED"/>
    <property type="match status" value="1"/>
</dbReference>
<evidence type="ECO:0000256" key="2">
    <source>
        <dbReference type="ARBA" id="ARBA00022840"/>
    </source>
</evidence>
<evidence type="ECO:0000259" key="6">
    <source>
        <dbReference type="PROSITE" id="PS50901"/>
    </source>
</evidence>
<keyword evidence="8" id="KW-1185">Reference proteome</keyword>
<keyword evidence="5" id="KW-0472">Membrane</keyword>
<dbReference type="InterPro" id="IPR003593">
    <property type="entry name" value="AAA+_ATPase"/>
</dbReference>
<accession>A0ABN5DM37</accession>
<evidence type="ECO:0000256" key="4">
    <source>
        <dbReference type="SAM" id="MobiDB-lite"/>
    </source>
</evidence>
<dbReference type="Pfam" id="PF01580">
    <property type="entry name" value="FtsK_SpoIIIE"/>
    <property type="match status" value="1"/>
</dbReference>
<keyword evidence="1 3" id="KW-0547">Nucleotide-binding</keyword>
<keyword evidence="5" id="KW-1133">Transmembrane helix</keyword>
<dbReference type="EMBL" id="CP023482">
    <property type="protein sequence ID" value="ATH96226.1"/>
    <property type="molecule type" value="Genomic_DNA"/>
</dbReference>